<sequence length="571" mass="62924">MGIINFLQEGEEANAAVLVPSESKTLHLYEARYLALLEESLLRKKLFVHFVLDPILISKSGTEASFAARYGCLVNVENIERLDVGALISIRGIGRVKLVNFVQSEPYLIGEVVPMQDKVIDSANKISSKVIAVKEALRSLNSLEIKLKASKDALLQTCIANSLTWAEKEPSLECDPAFIPSPAERISFAAFQPITRSTQSETFNLQQQKLRAMDLKDTLQRLDNSLELVNENISMVAAKLAIQSLEMQRATDMGFVSTACSFSITITTTTTMTSRKPSLLHHDDRHSSRLHFFSKGSPLLPRKCSFNPWRSCRGNTACRVSSSLLKVEDDVDDEACELVSGLELSVGEGDDSINAYLLKAVKNNNGTGVLLLSDIFGFEDPSTRDFAYRVACNGYNVLVPDLFRGDPWTKDRPMATLEQWIAEQKPERVGKDIDASAKWMIDEFLAAGISKKLGIIGFCFGGGRVIDVLSRDQGAYFGVGVSFYGTRMDPSLASNIKVPVLFISGDNDRLCTVGILKDVEKSIGQGSKVVIFEGRGHGFAHRPNSPEEDTDAEEAFAIVRNWLHDGLVVQK</sequence>
<dbReference type="InterPro" id="IPR042946">
    <property type="entry name" value="CMBL"/>
</dbReference>
<dbReference type="InterPro" id="IPR003111">
    <property type="entry name" value="Lon_prtase_N"/>
</dbReference>
<accession>A0AAV1S5T7</accession>
<evidence type="ECO:0000256" key="6">
    <source>
        <dbReference type="SAM" id="Coils"/>
    </source>
</evidence>
<comment type="similarity">
    <text evidence="2">Belongs to the dienelactone hydrolase family.</text>
</comment>
<organism evidence="9 10">
    <name type="scientific">Dovyalis caffra</name>
    <dbReference type="NCBI Taxonomy" id="77055"/>
    <lineage>
        <taxon>Eukaryota</taxon>
        <taxon>Viridiplantae</taxon>
        <taxon>Streptophyta</taxon>
        <taxon>Embryophyta</taxon>
        <taxon>Tracheophyta</taxon>
        <taxon>Spermatophyta</taxon>
        <taxon>Magnoliopsida</taxon>
        <taxon>eudicotyledons</taxon>
        <taxon>Gunneridae</taxon>
        <taxon>Pentapetalae</taxon>
        <taxon>rosids</taxon>
        <taxon>fabids</taxon>
        <taxon>Malpighiales</taxon>
        <taxon>Salicaceae</taxon>
        <taxon>Flacourtieae</taxon>
        <taxon>Dovyalis</taxon>
    </lineage>
</organism>
<evidence type="ECO:0000256" key="5">
    <source>
        <dbReference type="ARBA" id="ARBA00022801"/>
    </source>
</evidence>
<dbReference type="GO" id="GO:0009507">
    <property type="term" value="C:chloroplast"/>
    <property type="evidence" value="ECO:0007669"/>
    <property type="project" value="TreeGrafter"/>
</dbReference>
<dbReference type="Gene3D" id="3.40.50.1820">
    <property type="entry name" value="alpha/beta hydrolase"/>
    <property type="match status" value="1"/>
</dbReference>
<dbReference type="SUPFAM" id="SSF88697">
    <property type="entry name" value="PUA domain-like"/>
    <property type="match status" value="1"/>
</dbReference>
<gene>
    <name evidence="9" type="ORF">DCAF_LOCUS17946</name>
</gene>
<dbReference type="InterPro" id="IPR015947">
    <property type="entry name" value="PUA-like_sf"/>
</dbReference>
<evidence type="ECO:0000259" key="7">
    <source>
        <dbReference type="Pfam" id="PF01738"/>
    </source>
</evidence>
<comment type="caution">
    <text evidence="9">The sequence shown here is derived from an EMBL/GenBank/DDBJ whole genome shotgun (WGS) entry which is preliminary data.</text>
</comment>
<keyword evidence="4" id="KW-0963">Cytoplasm</keyword>
<dbReference type="PANTHER" id="PTHR46812">
    <property type="entry name" value="CARBOXYMETHYLENEBUTENOLIDASE HOMOLOG"/>
    <property type="match status" value="1"/>
</dbReference>
<dbReference type="PANTHER" id="PTHR46812:SF1">
    <property type="entry name" value="CARBOXYMETHYLENEBUTENOLIDASE HOMOLOG"/>
    <property type="match status" value="1"/>
</dbReference>
<dbReference type="InterPro" id="IPR029058">
    <property type="entry name" value="AB_hydrolase_fold"/>
</dbReference>
<reference evidence="9 10" key="1">
    <citation type="submission" date="2024-01" db="EMBL/GenBank/DDBJ databases">
        <authorList>
            <person name="Waweru B."/>
        </authorList>
    </citation>
    <scope>NUCLEOTIDE SEQUENCE [LARGE SCALE GENOMIC DNA]</scope>
</reference>
<feature type="domain" description="Lon N-terminal" evidence="8">
    <location>
        <begin position="16"/>
        <end position="236"/>
    </location>
</feature>
<evidence type="ECO:0000313" key="10">
    <source>
        <dbReference type="Proteomes" id="UP001314170"/>
    </source>
</evidence>
<dbReference type="SUPFAM" id="SSF53474">
    <property type="entry name" value="alpha/beta-Hydrolases"/>
    <property type="match status" value="1"/>
</dbReference>
<evidence type="ECO:0000256" key="2">
    <source>
        <dbReference type="ARBA" id="ARBA00008456"/>
    </source>
</evidence>
<feature type="coiled-coil region" evidence="6">
    <location>
        <begin position="205"/>
        <end position="232"/>
    </location>
</feature>
<feature type="domain" description="Dienelactone hydrolase" evidence="7">
    <location>
        <begin position="354"/>
        <end position="564"/>
    </location>
</feature>
<dbReference type="GO" id="GO:0016787">
    <property type="term" value="F:hydrolase activity"/>
    <property type="evidence" value="ECO:0007669"/>
    <property type="project" value="UniProtKB-KW"/>
</dbReference>
<evidence type="ECO:0000256" key="1">
    <source>
        <dbReference type="ARBA" id="ARBA00004514"/>
    </source>
</evidence>
<protein>
    <recommendedName>
        <fullName evidence="3">Carboxymethylenebutenolidase homolog</fullName>
    </recommendedName>
</protein>
<dbReference type="EMBL" id="CAWUPB010001165">
    <property type="protein sequence ID" value="CAK7344785.1"/>
    <property type="molecule type" value="Genomic_DNA"/>
</dbReference>
<keyword evidence="5" id="KW-0378">Hydrolase</keyword>
<keyword evidence="10" id="KW-1185">Reference proteome</keyword>
<evidence type="ECO:0000259" key="8">
    <source>
        <dbReference type="Pfam" id="PF02190"/>
    </source>
</evidence>
<dbReference type="Pfam" id="PF01738">
    <property type="entry name" value="DLH"/>
    <property type="match status" value="1"/>
</dbReference>
<evidence type="ECO:0000313" key="9">
    <source>
        <dbReference type="EMBL" id="CAK7344785.1"/>
    </source>
</evidence>
<keyword evidence="6" id="KW-0175">Coiled coil</keyword>
<dbReference type="Gene3D" id="2.30.130.40">
    <property type="entry name" value="LON domain-like"/>
    <property type="match status" value="1"/>
</dbReference>
<comment type="subcellular location">
    <subcellularLocation>
        <location evidence="1">Cytoplasm</location>
        <location evidence="1">Cytosol</location>
    </subcellularLocation>
</comment>
<dbReference type="GO" id="GO:0005829">
    <property type="term" value="C:cytosol"/>
    <property type="evidence" value="ECO:0007669"/>
    <property type="project" value="UniProtKB-SubCell"/>
</dbReference>
<dbReference type="InterPro" id="IPR046336">
    <property type="entry name" value="Lon_prtase_N_sf"/>
</dbReference>
<evidence type="ECO:0000256" key="4">
    <source>
        <dbReference type="ARBA" id="ARBA00022490"/>
    </source>
</evidence>
<dbReference type="Pfam" id="PF02190">
    <property type="entry name" value="LON_substr_bdg"/>
    <property type="match status" value="1"/>
</dbReference>
<dbReference type="Proteomes" id="UP001314170">
    <property type="component" value="Unassembled WGS sequence"/>
</dbReference>
<name>A0AAV1S5T7_9ROSI</name>
<evidence type="ECO:0000256" key="3">
    <source>
        <dbReference type="ARBA" id="ARBA00014180"/>
    </source>
</evidence>
<dbReference type="AlphaFoldDB" id="A0AAV1S5T7"/>
<proteinExistence type="inferred from homology"/>
<dbReference type="InterPro" id="IPR002925">
    <property type="entry name" value="Dienelactn_hydro"/>
</dbReference>